<keyword evidence="7" id="KW-0234">DNA repair</keyword>
<accession>A0AAP4BPN2</accession>
<evidence type="ECO:0000256" key="8">
    <source>
        <dbReference type="ARBA" id="ARBA00049348"/>
    </source>
</evidence>
<dbReference type="Gene3D" id="1.10.10.10">
    <property type="entry name" value="Winged helix-like DNA-binding domain superfamily/Winged helix DNA-binding domain"/>
    <property type="match status" value="1"/>
</dbReference>
<dbReference type="SUPFAM" id="SSF53155">
    <property type="entry name" value="Methylated DNA-protein cysteine methyltransferase domain"/>
    <property type="match status" value="1"/>
</dbReference>
<organism evidence="11 12">
    <name type="scientific">Corynebacterium pseudodiphtheriticum</name>
    <dbReference type="NCBI Taxonomy" id="37637"/>
    <lineage>
        <taxon>Bacteria</taxon>
        <taxon>Bacillati</taxon>
        <taxon>Actinomycetota</taxon>
        <taxon>Actinomycetes</taxon>
        <taxon>Mycobacteriales</taxon>
        <taxon>Corynebacteriaceae</taxon>
        <taxon>Corynebacterium</taxon>
    </lineage>
</organism>
<proteinExistence type="inferred from homology"/>
<dbReference type="Proteomes" id="UP001224412">
    <property type="component" value="Unassembled WGS sequence"/>
</dbReference>
<dbReference type="GO" id="GO:0003908">
    <property type="term" value="F:methylated-DNA-[protein]-cysteine S-methyltransferase activity"/>
    <property type="evidence" value="ECO:0007669"/>
    <property type="project" value="UniProtKB-EC"/>
</dbReference>
<protein>
    <recommendedName>
        <fullName evidence="3">methylated-DNA--[protein]-cysteine S-methyltransferase</fullName>
        <ecNumber evidence="3">2.1.1.63</ecNumber>
    </recommendedName>
</protein>
<dbReference type="Gene3D" id="3.30.160.70">
    <property type="entry name" value="Methylated DNA-protein cysteine methyltransferase domain"/>
    <property type="match status" value="1"/>
</dbReference>
<comment type="caution">
    <text evidence="11">The sequence shown here is derived from an EMBL/GenBank/DDBJ whole genome shotgun (WGS) entry which is preliminary data.</text>
</comment>
<dbReference type="NCBIfam" id="TIGR00589">
    <property type="entry name" value="ogt"/>
    <property type="match status" value="1"/>
</dbReference>
<evidence type="ECO:0000313" key="12">
    <source>
        <dbReference type="Proteomes" id="UP001224412"/>
    </source>
</evidence>
<evidence type="ECO:0000256" key="3">
    <source>
        <dbReference type="ARBA" id="ARBA00011918"/>
    </source>
</evidence>
<sequence length="218" mass="23611">MNDSQPQMRDAHSKYSPAGKTHGGVQHTSFSAPGKNPVGEVVLVATADGLVGVYFSGGKHVPDIAECGPRCELDDDARQCDYVGMSESSTSIRRILRQARMELSEYFVGKRKTFTVPLDWAHVAAESSEFSVQVWRLLQGISYGATTTYGALAREMGSVGLSQRVGQVVGRNPWSVIVPCHRVLGADGSLTGYAGGLDRKRWLLQHEEPSAAEAGRLF</sequence>
<dbReference type="InterPro" id="IPR036217">
    <property type="entry name" value="MethylDNA_cys_MeTrfase_DNAb"/>
</dbReference>
<comment type="catalytic activity">
    <reaction evidence="8">
        <text>a 6-O-methyl-2'-deoxyguanosine in DNA + L-cysteinyl-[protein] = S-methyl-L-cysteinyl-[protein] + a 2'-deoxyguanosine in DNA</text>
        <dbReference type="Rhea" id="RHEA:24000"/>
        <dbReference type="Rhea" id="RHEA-COMP:10131"/>
        <dbReference type="Rhea" id="RHEA-COMP:10132"/>
        <dbReference type="Rhea" id="RHEA-COMP:11367"/>
        <dbReference type="Rhea" id="RHEA-COMP:11368"/>
        <dbReference type="ChEBI" id="CHEBI:29950"/>
        <dbReference type="ChEBI" id="CHEBI:82612"/>
        <dbReference type="ChEBI" id="CHEBI:85445"/>
        <dbReference type="ChEBI" id="CHEBI:85448"/>
        <dbReference type="EC" id="2.1.1.63"/>
    </reaction>
</comment>
<keyword evidence="5 11" id="KW-0808">Transferase</keyword>
<dbReference type="PANTHER" id="PTHR10815">
    <property type="entry name" value="METHYLATED-DNA--PROTEIN-CYSTEINE METHYLTRANSFERASE"/>
    <property type="match status" value="1"/>
</dbReference>
<evidence type="ECO:0000256" key="4">
    <source>
        <dbReference type="ARBA" id="ARBA00022603"/>
    </source>
</evidence>
<keyword evidence="4 11" id="KW-0489">Methyltransferase</keyword>
<keyword evidence="6" id="KW-0227">DNA damage</keyword>
<dbReference type="EMBL" id="JASNVH010000007">
    <property type="protein sequence ID" value="MDK4307038.1"/>
    <property type="molecule type" value="Genomic_DNA"/>
</dbReference>
<dbReference type="EC" id="2.1.1.63" evidence="3"/>
<dbReference type="GO" id="GO:0006281">
    <property type="term" value="P:DNA repair"/>
    <property type="evidence" value="ECO:0007669"/>
    <property type="project" value="UniProtKB-KW"/>
</dbReference>
<dbReference type="InterPro" id="IPR036388">
    <property type="entry name" value="WH-like_DNA-bd_sf"/>
</dbReference>
<dbReference type="AlphaFoldDB" id="A0AAP4BPN2"/>
<dbReference type="CDD" id="cd06445">
    <property type="entry name" value="ATase"/>
    <property type="match status" value="1"/>
</dbReference>
<dbReference type="RefSeq" id="WP_284589160.1">
    <property type="nucleotide sequence ID" value="NZ_JASNUC010000012.1"/>
</dbReference>
<dbReference type="InterPro" id="IPR036631">
    <property type="entry name" value="MGMT_N_sf"/>
</dbReference>
<dbReference type="GO" id="GO:0032259">
    <property type="term" value="P:methylation"/>
    <property type="evidence" value="ECO:0007669"/>
    <property type="project" value="UniProtKB-KW"/>
</dbReference>
<dbReference type="PANTHER" id="PTHR10815:SF5">
    <property type="entry name" value="METHYLATED-DNA--PROTEIN-CYSTEINE METHYLTRANSFERASE"/>
    <property type="match status" value="1"/>
</dbReference>
<evidence type="ECO:0000259" key="10">
    <source>
        <dbReference type="Pfam" id="PF01035"/>
    </source>
</evidence>
<dbReference type="InterPro" id="IPR001497">
    <property type="entry name" value="MethylDNA_cys_MeTrfase_AS"/>
</dbReference>
<evidence type="ECO:0000256" key="9">
    <source>
        <dbReference type="SAM" id="MobiDB-lite"/>
    </source>
</evidence>
<evidence type="ECO:0000256" key="2">
    <source>
        <dbReference type="ARBA" id="ARBA00008711"/>
    </source>
</evidence>
<comment type="catalytic activity">
    <reaction evidence="1">
        <text>a 4-O-methyl-thymidine in DNA + L-cysteinyl-[protein] = a thymidine in DNA + S-methyl-L-cysteinyl-[protein]</text>
        <dbReference type="Rhea" id="RHEA:53428"/>
        <dbReference type="Rhea" id="RHEA-COMP:10131"/>
        <dbReference type="Rhea" id="RHEA-COMP:10132"/>
        <dbReference type="Rhea" id="RHEA-COMP:13555"/>
        <dbReference type="Rhea" id="RHEA-COMP:13556"/>
        <dbReference type="ChEBI" id="CHEBI:29950"/>
        <dbReference type="ChEBI" id="CHEBI:82612"/>
        <dbReference type="ChEBI" id="CHEBI:137386"/>
        <dbReference type="ChEBI" id="CHEBI:137387"/>
        <dbReference type="EC" id="2.1.1.63"/>
    </reaction>
</comment>
<evidence type="ECO:0000313" key="11">
    <source>
        <dbReference type="EMBL" id="MDK4307038.1"/>
    </source>
</evidence>
<gene>
    <name evidence="11" type="ORF">QPX42_05700</name>
</gene>
<evidence type="ECO:0000256" key="7">
    <source>
        <dbReference type="ARBA" id="ARBA00023204"/>
    </source>
</evidence>
<dbReference type="Pfam" id="PF01035">
    <property type="entry name" value="DNA_binding_1"/>
    <property type="match status" value="1"/>
</dbReference>
<dbReference type="SUPFAM" id="SSF46767">
    <property type="entry name" value="Methylated DNA-protein cysteine methyltransferase, C-terminal domain"/>
    <property type="match status" value="1"/>
</dbReference>
<dbReference type="InterPro" id="IPR014048">
    <property type="entry name" value="MethylDNA_cys_MeTrfase_DNA-bd"/>
</dbReference>
<comment type="similarity">
    <text evidence="2">Belongs to the MGMT family.</text>
</comment>
<dbReference type="PROSITE" id="PS00374">
    <property type="entry name" value="MGMT"/>
    <property type="match status" value="1"/>
</dbReference>
<evidence type="ECO:0000256" key="1">
    <source>
        <dbReference type="ARBA" id="ARBA00001286"/>
    </source>
</evidence>
<feature type="domain" description="Methylated-DNA-[protein]-cysteine S-methyltransferase DNA binding" evidence="10">
    <location>
        <begin position="129"/>
        <end position="208"/>
    </location>
</feature>
<evidence type="ECO:0000256" key="6">
    <source>
        <dbReference type="ARBA" id="ARBA00022763"/>
    </source>
</evidence>
<reference evidence="11" key="1">
    <citation type="submission" date="2023-05" db="EMBL/GenBank/DDBJ databases">
        <title>Metabolic capabilities are highly conserved among human nasal-associated Corynebacterium species in pangenomic analyses.</title>
        <authorList>
            <person name="Tran T.H."/>
            <person name="Roberts A.Q."/>
            <person name="Escapa I.F."/>
            <person name="Gao W."/>
            <person name="Conlan S."/>
            <person name="Kong H."/>
            <person name="Segre J.A."/>
            <person name="Kelly M.S."/>
            <person name="Lemon K.P."/>
        </authorList>
    </citation>
    <scope>NUCLEOTIDE SEQUENCE</scope>
    <source>
        <strain evidence="11">KPL2773</strain>
    </source>
</reference>
<dbReference type="FunFam" id="1.10.10.10:FF:000214">
    <property type="entry name" value="Methylated-DNA--protein-cysteine methyltransferase"/>
    <property type="match status" value="1"/>
</dbReference>
<feature type="region of interest" description="Disordered" evidence="9">
    <location>
        <begin position="1"/>
        <end position="32"/>
    </location>
</feature>
<evidence type="ECO:0000256" key="5">
    <source>
        <dbReference type="ARBA" id="ARBA00022679"/>
    </source>
</evidence>
<name>A0AAP4BPN2_9CORY</name>